<dbReference type="eggNOG" id="ENOG5030BTM">
    <property type="taxonomic scope" value="Bacteria"/>
</dbReference>
<dbReference type="AlphaFoldDB" id="A0A090QMC7"/>
<gene>
    <name evidence="1" type="ORF">JCM19237_5847</name>
</gene>
<reference evidence="1 2" key="1">
    <citation type="journal article" date="2014" name="Genome Announc.">
        <title>Draft Genome Sequences of Two Vibrionaceae Species, Vibrio ponticus C121 and Photobacterium aphoticum C119, Isolated as Coral Reef Microbiota.</title>
        <authorList>
            <person name="Al-saari N."/>
            <person name="Meirelles P.M."/>
            <person name="Mino S."/>
            <person name="Suda W."/>
            <person name="Oshima K."/>
            <person name="Hattori M."/>
            <person name="Ohkuma M."/>
            <person name="Thompson F.L."/>
            <person name="Gomez-Gil B."/>
            <person name="Sawabe T."/>
            <person name="Sawabe T."/>
        </authorList>
    </citation>
    <scope>NUCLEOTIDE SEQUENCE [LARGE SCALE GENOMIC DNA]</scope>
    <source>
        <strain evidence="1 2">JCM 19237</strain>
    </source>
</reference>
<organism evidence="1 2">
    <name type="scientific">Photobacterium aphoticum</name>
    <dbReference type="NCBI Taxonomy" id="754436"/>
    <lineage>
        <taxon>Bacteria</taxon>
        <taxon>Pseudomonadati</taxon>
        <taxon>Pseudomonadota</taxon>
        <taxon>Gammaproteobacteria</taxon>
        <taxon>Vibrionales</taxon>
        <taxon>Vibrionaceae</taxon>
        <taxon>Photobacterium</taxon>
    </lineage>
</organism>
<comment type="caution">
    <text evidence="1">The sequence shown here is derived from an EMBL/GenBank/DDBJ whole genome shotgun (WGS) entry which is preliminary data.</text>
</comment>
<accession>A0A090QMC7</accession>
<evidence type="ECO:0000313" key="1">
    <source>
        <dbReference type="EMBL" id="GAL02954.1"/>
    </source>
</evidence>
<evidence type="ECO:0000313" key="2">
    <source>
        <dbReference type="Proteomes" id="UP000029227"/>
    </source>
</evidence>
<name>A0A090QMC7_9GAMM</name>
<dbReference type="Proteomes" id="UP000029227">
    <property type="component" value="Unassembled WGS sequence"/>
</dbReference>
<proteinExistence type="predicted"/>
<dbReference type="STRING" id="754436.JCM19237_5847"/>
<dbReference type="EMBL" id="BBMN01000001">
    <property type="protein sequence ID" value="GAL02954.1"/>
    <property type="molecule type" value="Genomic_DNA"/>
</dbReference>
<sequence length="131" mass="14702">MKLEPCQWDEALPALRTALGDYANDARREILAGREAAYRIGQSYALLRVEQYDNGDLELVAVAFSGCLKSGARALFAYGRDLGCRFIRCHTMRPAQVRFLQMAGLPVYADGKDDDGYLMIKADYGRTEQQQ</sequence>
<protein>
    <submittedName>
        <fullName evidence="1">Uncharacterized protein</fullName>
    </submittedName>
</protein>